<evidence type="ECO:0000313" key="9">
    <source>
        <dbReference type="EMBL" id="SIS72789.1"/>
    </source>
</evidence>
<dbReference type="InterPro" id="IPR013611">
    <property type="entry name" value="Transp-assoc_OB_typ2"/>
</dbReference>
<dbReference type="NCBIfam" id="NF008653">
    <property type="entry name" value="PRK11650.1"/>
    <property type="match status" value="1"/>
</dbReference>
<protein>
    <submittedName>
        <fullName evidence="9">Carbohydrate ABC transporter ATP-binding protein, CUT1 family</fullName>
    </submittedName>
</protein>
<dbReference type="InterPro" id="IPR047641">
    <property type="entry name" value="ABC_transpr_MalK/UgpC-like"/>
</dbReference>
<dbReference type="CDD" id="cd03301">
    <property type="entry name" value="ABC_MalK_N"/>
    <property type="match status" value="1"/>
</dbReference>
<keyword evidence="6" id="KW-1278">Translocase</keyword>
<evidence type="ECO:0000256" key="1">
    <source>
        <dbReference type="ARBA" id="ARBA00005417"/>
    </source>
</evidence>
<dbReference type="Pfam" id="PF08402">
    <property type="entry name" value="TOBE_2"/>
    <property type="match status" value="1"/>
</dbReference>
<dbReference type="Pfam" id="PF00005">
    <property type="entry name" value="ABC_tran"/>
    <property type="match status" value="1"/>
</dbReference>
<keyword evidence="2" id="KW-0813">Transport</keyword>
<dbReference type="SUPFAM" id="SSF52540">
    <property type="entry name" value="P-loop containing nucleoside triphosphate hydrolases"/>
    <property type="match status" value="1"/>
</dbReference>
<dbReference type="InterPro" id="IPR003593">
    <property type="entry name" value="AAA+_ATPase"/>
</dbReference>
<feature type="domain" description="ABC transporter" evidence="8">
    <location>
        <begin position="4"/>
        <end position="234"/>
    </location>
</feature>
<dbReference type="Gene3D" id="2.40.50.100">
    <property type="match status" value="1"/>
</dbReference>
<dbReference type="Proteomes" id="UP000186684">
    <property type="component" value="Unassembled WGS sequence"/>
</dbReference>
<dbReference type="OrthoDB" id="8188565at2"/>
<dbReference type="GO" id="GO:0008643">
    <property type="term" value="P:carbohydrate transport"/>
    <property type="evidence" value="ECO:0007669"/>
    <property type="project" value="InterPro"/>
</dbReference>
<dbReference type="FunFam" id="3.40.50.300:FF:000042">
    <property type="entry name" value="Maltose/maltodextrin ABC transporter, ATP-binding protein"/>
    <property type="match status" value="1"/>
</dbReference>
<sequence length="349" mass="38428">MAEIQLKNVSKRWGSFVGVDNFNLTIADREFLVLLGPSGCGKTTTMRMIAGLEDPSGGEIRIDGRVVNDLEPKDRDVAMVFQSYALYPNMNVYENIRFPLRVRGTDPSEHEARVMRASAMVELDDFLHRKPAELSGGQRQRVALARAIVREPNVFLMDEPLSNLDAKLRVSTRAQIKNLSHELSVTTIYVTHDQIEAMTLADRVVVMEKGIVQQVGSPTEIYDRPANTFVASFIGNPAMNLLEGEIRDGTFRCEATEIDGLDAPDGPVTLGFRAEDSEVSATDGQITAPIYTLELLGDATMVAVRLGGALVTAKTDKSFRARIGETISIRIPRDHCHLFDAHTGKRLGG</sequence>
<gene>
    <name evidence="9" type="ORF">SAMN05421759_102675</name>
</gene>
<keyword evidence="10" id="KW-1185">Reference proteome</keyword>
<dbReference type="EMBL" id="FTOQ01000002">
    <property type="protein sequence ID" value="SIS72789.1"/>
    <property type="molecule type" value="Genomic_DNA"/>
</dbReference>
<evidence type="ECO:0000256" key="4">
    <source>
        <dbReference type="ARBA" id="ARBA00022741"/>
    </source>
</evidence>
<organism evidence="9 10">
    <name type="scientific">Roseivivax lentus</name>
    <dbReference type="NCBI Taxonomy" id="633194"/>
    <lineage>
        <taxon>Bacteria</taxon>
        <taxon>Pseudomonadati</taxon>
        <taxon>Pseudomonadota</taxon>
        <taxon>Alphaproteobacteria</taxon>
        <taxon>Rhodobacterales</taxon>
        <taxon>Roseobacteraceae</taxon>
        <taxon>Roseivivax</taxon>
    </lineage>
</organism>
<dbReference type="InterPro" id="IPR012340">
    <property type="entry name" value="NA-bd_OB-fold"/>
</dbReference>
<keyword evidence="7" id="KW-0472">Membrane</keyword>
<dbReference type="InterPro" id="IPR008995">
    <property type="entry name" value="Mo/tungstate-bd_C_term_dom"/>
</dbReference>
<evidence type="ECO:0000256" key="7">
    <source>
        <dbReference type="ARBA" id="ARBA00023136"/>
    </source>
</evidence>
<keyword evidence="3" id="KW-1003">Cell membrane</keyword>
<evidence type="ECO:0000256" key="5">
    <source>
        <dbReference type="ARBA" id="ARBA00022840"/>
    </source>
</evidence>
<dbReference type="PROSITE" id="PS00211">
    <property type="entry name" value="ABC_TRANSPORTER_1"/>
    <property type="match status" value="1"/>
</dbReference>
<dbReference type="InterPro" id="IPR017871">
    <property type="entry name" value="ABC_transporter-like_CS"/>
</dbReference>
<evidence type="ECO:0000259" key="8">
    <source>
        <dbReference type="PROSITE" id="PS50893"/>
    </source>
</evidence>
<evidence type="ECO:0000256" key="2">
    <source>
        <dbReference type="ARBA" id="ARBA00022448"/>
    </source>
</evidence>
<evidence type="ECO:0000256" key="3">
    <source>
        <dbReference type="ARBA" id="ARBA00022475"/>
    </source>
</evidence>
<dbReference type="PROSITE" id="PS50893">
    <property type="entry name" value="ABC_TRANSPORTER_2"/>
    <property type="match status" value="1"/>
</dbReference>
<proteinExistence type="inferred from homology"/>
<dbReference type="GO" id="GO:0016887">
    <property type="term" value="F:ATP hydrolysis activity"/>
    <property type="evidence" value="ECO:0007669"/>
    <property type="project" value="InterPro"/>
</dbReference>
<name>A0A1N7LG43_9RHOB</name>
<dbReference type="InterPro" id="IPR015855">
    <property type="entry name" value="ABC_transpr_MalK-like"/>
</dbReference>
<dbReference type="GO" id="GO:0055052">
    <property type="term" value="C:ATP-binding cassette (ABC) transporter complex, substrate-binding subunit-containing"/>
    <property type="evidence" value="ECO:0007669"/>
    <property type="project" value="TreeGrafter"/>
</dbReference>
<dbReference type="PANTHER" id="PTHR43875:SF15">
    <property type="entry name" value="TREHALOSE IMPORT ATP-BINDING PROTEIN SUGC"/>
    <property type="match status" value="1"/>
</dbReference>
<keyword evidence="5 9" id="KW-0067">ATP-binding</keyword>
<dbReference type="InterPro" id="IPR003439">
    <property type="entry name" value="ABC_transporter-like_ATP-bd"/>
</dbReference>
<keyword evidence="4" id="KW-0547">Nucleotide-binding</keyword>
<evidence type="ECO:0000313" key="10">
    <source>
        <dbReference type="Proteomes" id="UP000186684"/>
    </source>
</evidence>
<dbReference type="AlphaFoldDB" id="A0A1N7LG43"/>
<dbReference type="PANTHER" id="PTHR43875">
    <property type="entry name" value="MALTODEXTRIN IMPORT ATP-BINDING PROTEIN MSMX"/>
    <property type="match status" value="1"/>
</dbReference>
<dbReference type="Gene3D" id="2.40.50.140">
    <property type="entry name" value="Nucleic acid-binding proteins"/>
    <property type="match status" value="1"/>
</dbReference>
<dbReference type="Gene3D" id="3.40.50.300">
    <property type="entry name" value="P-loop containing nucleotide triphosphate hydrolases"/>
    <property type="match status" value="1"/>
</dbReference>
<accession>A0A1N7LG43</accession>
<dbReference type="GO" id="GO:0140359">
    <property type="term" value="F:ABC-type transporter activity"/>
    <property type="evidence" value="ECO:0007669"/>
    <property type="project" value="InterPro"/>
</dbReference>
<evidence type="ECO:0000256" key="6">
    <source>
        <dbReference type="ARBA" id="ARBA00022967"/>
    </source>
</evidence>
<dbReference type="SUPFAM" id="SSF50331">
    <property type="entry name" value="MOP-like"/>
    <property type="match status" value="1"/>
</dbReference>
<dbReference type="RefSeq" id="WP_076446294.1">
    <property type="nucleotide sequence ID" value="NZ_FTOQ01000002.1"/>
</dbReference>
<dbReference type="InterPro" id="IPR027417">
    <property type="entry name" value="P-loop_NTPase"/>
</dbReference>
<dbReference type="STRING" id="633194.SAMN05421759_102675"/>
<comment type="similarity">
    <text evidence="1">Belongs to the ABC transporter superfamily.</text>
</comment>
<dbReference type="GO" id="GO:0005524">
    <property type="term" value="F:ATP binding"/>
    <property type="evidence" value="ECO:0007669"/>
    <property type="project" value="UniProtKB-KW"/>
</dbReference>
<dbReference type="SMART" id="SM00382">
    <property type="entry name" value="AAA"/>
    <property type="match status" value="1"/>
</dbReference>
<reference evidence="10" key="1">
    <citation type="submission" date="2017-01" db="EMBL/GenBank/DDBJ databases">
        <authorList>
            <person name="Varghese N."/>
            <person name="Submissions S."/>
        </authorList>
    </citation>
    <scope>NUCLEOTIDE SEQUENCE [LARGE SCALE GENOMIC DNA]</scope>
    <source>
        <strain evidence="10">DSM 29430</strain>
    </source>
</reference>